<dbReference type="EMBL" id="AHTH01000026">
    <property type="protein sequence ID" value="EHR40899.1"/>
    <property type="molecule type" value="Genomic_DNA"/>
</dbReference>
<reference evidence="1 2" key="1">
    <citation type="journal article" date="2012" name="J. Bacteriol.">
        <title>Genome Sequence of Extracellular-Protease-Producing Alishewanella jeotgali Isolated from Traditional Korean Fermented Seafood.</title>
        <authorList>
            <person name="Jung J."/>
            <person name="Chun J."/>
            <person name="Park W."/>
        </authorList>
    </citation>
    <scope>NUCLEOTIDE SEQUENCE [LARGE SCALE GENOMIC DNA]</scope>
    <source>
        <strain evidence="1 2">KCTC 22429</strain>
    </source>
</reference>
<comment type="caution">
    <text evidence="1">The sequence shown here is derived from an EMBL/GenBank/DDBJ whole genome shotgun (WGS) entry which is preliminary data.</text>
</comment>
<dbReference type="STRING" id="1129374.AJE_09409"/>
<proteinExistence type="predicted"/>
<evidence type="ECO:0000313" key="1">
    <source>
        <dbReference type="EMBL" id="EHR40899.1"/>
    </source>
</evidence>
<organism evidence="1 2">
    <name type="scientific">Alishewanella jeotgali KCTC 22429</name>
    <dbReference type="NCBI Taxonomy" id="1129374"/>
    <lineage>
        <taxon>Bacteria</taxon>
        <taxon>Pseudomonadati</taxon>
        <taxon>Pseudomonadota</taxon>
        <taxon>Gammaproteobacteria</taxon>
        <taxon>Alteromonadales</taxon>
        <taxon>Alteromonadaceae</taxon>
        <taxon>Alishewanella</taxon>
    </lineage>
</organism>
<accession>H3ZEU7</accession>
<evidence type="ECO:0000313" key="2">
    <source>
        <dbReference type="Proteomes" id="UP000012046"/>
    </source>
</evidence>
<dbReference type="Proteomes" id="UP000012046">
    <property type="component" value="Unassembled WGS sequence"/>
</dbReference>
<dbReference type="AlphaFoldDB" id="H3ZEU7"/>
<keyword evidence="2" id="KW-1185">Reference proteome</keyword>
<sequence length="143" mass="15141">MLLTTGAELIATYIGYTHNSRAIEVVSCILRLAYLARPEVITNQGKGVVWRAKLEAFDRSVLTTSIGEFNIGLTAGFLPYALSGHAAHVHKTAGEPFCAAGKLPTVNTRDGVNENAPGEVVQVNTGTVKSKAGITTSGIMMRP</sequence>
<name>H3ZEU7_9ALTE</name>
<protein>
    <submittedName>
        <fullName evidence="1">RHS-related protein</fullName>
    </submittedName>
</protein>
<gene>
    <name evidence="1" type="ORF">AJE_09409</name>
</gene>